<feature type="non-terminal residue" evidence="1">
    <location>
        <position position="1"/>
    </location>
</feature>
<evidence type="ECO:0000313" key="1">
    <source>
        <dbReference type="EMBL" id="CAG8830766.1"/>
    </source>
</evidence>
<keyword evidence="2" id="KW-1185">Reference proteome</keyword>
<gene>
    <name evidence="1" type="ORF">RPERSI_LOCUS27908</name>
</gene>
<name>A0ACA9S974_9GLOM</name>
<reference evidence="1" key="1">
    <citation type="submission" date="2021-06" db="EMBL/GenBank/DDBJ databases">
        <authorList>
            <person name="Kallberg Y."/>
            <person name="Tangrot J."/>
            <person name="Rosling A."/>
        </authorList>
    </citation>
    <scope>NUCLEOTIDE SEQUENCE</scope>
    <source>
        <strain evidence="1">MA461A</strain>
    </source>
</reference>
<sequence>LTQYNGNRTFPAWWHEFKAEWCKAATADIQPNIDEKYHIDVNNW</sequence>
<protein>
    <submittedName>
        <fullName evidence="1">15138_t:CDS:1</fullName>
    </submittedName>
</protein>
<dbReference type="EMBL" id="CAJVQC010099851">
    <property type="protein sequence ID" value="CAG8830766.1"/>
    <property type="molecule type" value="Genomic_DNA"/>
</dbReference>
<organism evidence="1 2">
    <name type="scientific">Racocetra persica</name>
    <dbReference type="NCBI Taxonomy" id="160502"/>
    <lineage>
        <taxon>Eukaryota</taxon>
        <taxon>Fungi</taxon>
        <taxon>Fungi incertae sedis</taxon>
        <taxon>Mucoromycota</taxon>
        <taxon>Glomeromycotina</taxon>
        <taxon>Glomeromycetes</taxon>
        <taxon>Diversisporales</taxon>
        <taxon>Gigasporaceae</taxon>
        <taxon>Racocetra</taxon>
    </lineage>
</organism>
<feature type="non-terminal residue" evidence="1">
    <location>
        <position position="44"/>
    </location>
</feature>
<comment type="caution">
    <text evidence="1">The sequence shown here is derived from an EMBL/GenBank/DDBJ whole genome shotgun (WGS) entry which is preliminary data.</text>
</comment>
<dbReference type="Proteomes" id="UP000789920">
    <property type="component" value="Unassembled WGS sequence"/>
</dbReference>
<proteinExistence type="predicted"/>
<accession>A0ACA9S974</accession>
<evidence type="ECO:0000313" key="2">
    <source>
        <dbReference type="Proteomes" id="UP000789920"/>
    </source>
</evidence>